<dbReference type="Gene3D" id="3.40.50.10810">
    <property type="entry name" value="Tandem AAA-ATPase domain"/>
    <property type="match status" value="1"/>
</dbReference>
<dbReference type="GO" id="GO:0006281">
    <property type="term" value="P:DNA repair"/>
    <property type="evidence" value="ECO:0007669"/>
    <property type="project" value="UniProtKB-UniRule"/>
</dbReference>
<feature type="compositionally biased region" description="Basic residues" evidence="10">
    <location>
        <begin position="220"/>
        <end position="232"/>
    </location>
</feature>
<evidence type="ECO:0000256" key="6">
    <source>
        <dbReference type="ARBA" id="ARBA00023204"/>
    </source>
</evidence>
<accession>A0AAW0I7A5</accession>
<dbReference type="InterPro" id="IPR020838">
    <property type="entry name" value="DBINO"/>
</dbReference>
<dbReference type="GO" id="GO:0003677">
    <property type="term" value="F:DNA binding"/>
    <property type="evidence" value="ECO:0007669"/>
    <property type="project" value="UniProtKB-UniRule"/>
</dbReference>
<feature type="domain" description="DBINO" evidence="12">
    <location>
        <begin position="282"/>
        <end position="407"/>
    </location>
</feature>
<dbReference type="SUPFAM" id="SSF52540">
    <property type="entry name" value="P-loop containing nucleoside triphosphate hydrolases"/>
    <property type="match status" value="1"/>
</dbReference>
<dbReference type="Pfam" id="PF00176">
    <property type="entry name" value="SNF2-rel_dom"/>
    <property type="match status" value="1"/>
</dbReference>
<comment type="caution">
    <text evidence="13">The sequence shown here is derived from an EMBL/GenBank/DDBJ whole genome shotgun (WGS) entry which is preliminary data.</text>
</comment>
<evidence type="ECO:0000256" key="4">
    <source>
        <dbReference type="ARBA" id="ARBA00022840"/>
    </source>
</evidence>
<keyword evidence="3 8" id="KW-0227">DNA damage</keyword>
<comment type="domain">
    <text evidence="8">The DBINO region is involved in binding to DNA.</text>
</comment>
<dbReference type="InterPro" id="IPR027417">
    <property type="entry name" value="P-loop_NTPase"/>
</dbReference>
<keyword evidence="6 8" id="KW-0234">DNA repair</keyword>
<evidence type="ECO:0000256" key="10">
    <source>
        <dbReference type="SAM" id="MobiDB-lite"/>
    </source>
</evidence>
<comment type="similarity">
    <text evidence="8">Belongs to the SNF2/RAD54 helicase family.</text>
</comment>
<feature type="non-terminal residue" evidence="13">
    <location>
        <position position="560"/>
    </location>
</feature>
<feature type="region of interest" description="Disordered" evidence="10">
    <location>
        <begin position="46"/>
        <end position="87"/>
    </location>
</feature>
<dbReference type="Pfam" id="PF13892">
    <property type="entry name" value="DBINO"/>
    <property type="match status" value="1"/>
</dbReference>
<keyword evidence="2" id="KW-0547">Nucleotide-binding</keyword>
<dbReference type="PROSITE" id="PS51413">
    <property type="entry name" value="DBINO"/>
    <property type="match status" value="1"/>
</dbReference>
<evidence type="ECO:0000313" key="14">
    <source>
        <dbReference type="Proteomes" id="UP001488838"/>
    </source>
</evidence>
<comment type="subcellular location">
    <subcellularLocation>
        <location evidence="1 8">Nucleus</location>
    </subcellularLocation>
</comment>
<feature type="coiled-coil region" evidence="9">
    <location>
        <begin position="131"/>
        <end position="165"/>
    </location>
</feature>
<gene>
    <name evidence="13" type="ORF">U0070_010415</name>
</gene>
<comment type="catalytic activity">
    <reaction evidence="8">
        <text>ATP + H2O = ADP + phosphate + H(+)</text>
        <dbReference type="Rhea" id="RHEA:13065"/>
        <dbReference type="ChEBI" id="CHEBI:15377"/>
        <dbReference type="ChEBI" id="CHEBI:15378"/>
        <dbReference type="ChEBI" id="CHEBI:30616"/>
        <dbReference type="ChEBI" id="CHEBI:43474"/>
        <dbReference type="ChEBI" id="CHEBI:456216"/>
    </reaction>
</comment>
<keyword evidence="14" id="KW-1185">Reference proteome</keyword>
<dbReference type="EMBL" id="JBBHLL010000201">
    <property type="protein sequence ID" value="KAK7810251.1"/>
    <property type="molecule type" value="Genomic_DNA"/>
</dbReference>
<feature type="domain" description="Helicase ATP-binding" evidence="11">
    <location>
        <begin position="496"/>
        <end position="560"/>
    </location>
</feature>
<dbReference type="GO" id="GO:0031011">
    <property type="term" value="C:Ino80 complex"/>
    <property type="evidence" value="ECO:0007669"/>
    <property type="project" value="UniProtKB-UniRule"/>
</dbReference>
<evidence type="ECO:0000256" key="2">
    <source>
        <dbReference type="ARBA" id="ARBA00022741"/>
    </source>
</evidence>
<evidence type="ECO:0000259" key="11">
    <source>
        <dbReference type="PROSITE" id="PS51192"/>
    </source>
</evidence>
<dbReference type="GO" id="GO:0005524">
    <property type="term" value="F:ATP binding"/>
    <property type="evidence" value="ECO:0007669"/>
    <property type="project" value="UniProtKB-UniRule"/>
</dbReference>
<reference evidence="13 14" key="1">
    <citation type="journal article" date="2023" name="bioRxiv">
        <title>Conserved and derived expression patterns and positive selection on dental genes reveal complex evolutionary context of ever-growing rodent molars.</title>
        <authorList>
            <person name="Calamari Z.T."/>
            <person name="Song A."/>
            <person name="Cohen E."/>
            <person name="Akter M."/>
            <person name="Roy R.D."/>
            <person name="Hallikas O."/>
            <person name="Christensen M.M."/>
            <person name="Li P."/>
            <person name="Marangoni P."/>
            <person name="Jernvall J."/>
            <person name="Klein O.D."/>
        </authorList>
    </citation>
    <scope>NUCLEOTIDE SEQUENCE [LARGE SCALE GENOMIC DNA]</scope>
    <source>
        <strain evidence="13">V071</strain>
    </source>
</reference>
<evidence type="ECO:0000256" key="7">
    <source>
        <dbReference type="ARBA" id="ARBA00023242"/>
    </source>
</evidence>
<sequence>MASELGAGDDGSCTELAKPLYLQYLERALRLDHFLRQTSAIFNRNISSDDSEDGLDDNNPLLPESGDPLIQVKEEPPNSLLGETSGASSSGLLNPYSLNGVLQSESKSDKGNLYNFSKLKKSRKWLKSILLSDESSEADSQSEDNDDEEEELNLSREELHNMLRLHKYKKLHQNKYSKDKELQQYQYYSAGLLSTCDPFYEQQRHLLGPKRKKLKEDKKLKAKLKKVKKKRRRDEELSSEESPRHHHHQTKVFAKFSHDAPPPGTKKKHLSIEQLNARRRKVWLSIVKKELPKANKQKSSARNLFLTNSRKLAHQCMKEVRRAALQAQKNCKETLPRARRLTKEMLLYWKKYEKVEKEHRKRAEKEALEQRKLDEEMREAKRQQRKLNFLITQTELYAHFMSRKRDMGHDGIQEEILRKLEDSSTQRQIDIGGGVMVNITQEDYAALRAADKSGSGFGESYSLANPSIRAGEDIPQPTIFNGKLKGYQLKGMNWLANLYEQGINGILADEMGLGKTVQSIALLAHLAERENIWGPFLIISPASTLNNWHQEFTRFVPKFK</sequence>
<comment type="function">
    <text evidence="8">ATPase component of the INO80 complex which remodels chromatin by shifting nucleosomes and is involved in DNA repair.</text>
</comment>
<dbReference type="GO" id="GO:0016887">
    <property type="term" value="F:ATP hydrolysis activity"/>
    <property type="evidence" value="ECO:0007669"/>
    <property type="project" value="TreeGrafter"/>
</dbReference>
<comment type="subunit">
    <text evidence="8">Component of the INO80 chromatin-remodeling complex.</text>
</comment>
<dbReference type="AlphaFoldDB" id="A0AAW0I7A5"/>
<dbReference type="PANTHER" id="PTHR45685:SF2">
    <property type="entry name" value="CHROMATIN-REMODELING ATPASE INO80"/>
    <property type="match status" value="1"/>
</dbReference>
<dbReference type="PANTHER" id="PTHR45685">
    <property type="entry name" value="HELICASE SRCAP-RELATED"/>
    <property type="match status" value="1"/>
</dbReference>
<evidence type="ECO:0000256" key="5">
    <source>
        <dbReference type="ARBA" id="ARBA00023125"/>
    </source>
</evidence>
<evidence type="ECO:0000313" key="13">
    <source>
        <dbReference type="EMBL" id="KAK7810251.1"/>
    </source>
</evidence>
<keyword evidence="9" id="KW-0175">Coiled coil</keyword>
<dbReference type="InterPro" id="IPR000330">
    <property type="entry name" value="SNF2_N"/>
</dbReference>
<dbReference type="InterPro" id="IPR038718">
    <property type="entry name" value="SNF2-like_sf"/>
</dbReference>
<organism evidence="13 14">
    <name type="scientific">Myodes glareolus</name>
    <name type="common">Bank vole</name>
    <name type="synonym">Clethrionomys glareolus</name>
    <dbReference type="NCBI Taxonomy" id="447135"/>
    <lineage>
        <taxon>Eukaryota</taxon>
        <taxon>Metazoa</taxon>
        <taxon>Chordata</taxon>
        <taxon>Craniata</taxon>
        <taxon>Vertebrata</taxon>
        <taxon>Euteleostomi</taxon>
        <taxon>Mammalia</taxon>
        <taxon>Eutheria</taxon>
        <taxon>Euarchontoglires</taxon>
        <taxon>Glires</taxon>
        <taxon>Rodentia</taxon>
        <taxon>Myomorpha</taxon>
        <taxon>Muroidea</taxon>
        <taxon>Cricetidae</taxon>
        <taxon>Arvicolinae</taxon>
        <taxon>Myodes</taxon>
    </lineage>
</organism>
<keyword evidence="5 8" id="KW-0238">DNA-binding</keyword>
<keyword evidence="7" id="KW-0539">Nucleus</keyword>
<dbReference type="PROSITE" id="PS51192">
    <property type="entry name" value="HELICASE_ATP_BIND_1"/>
    <property type="match status" value="1"/>
</dbReference>
<keyword evidence="4 8" id="KW-0067">ATP-binding</keyword>
<dbReference type="GO" id="GO:0006338">
    <property type="term" value="P:chromatin remodeling"/>
    <property type="evidence" value="ECO:0007669"/>
    <property type="project" value="UniProtKB-UniRule"/>
</dbReference>
<dbReference type="InterPro" id="IPR050520">
    <property type="entry name" value="INO80/SWR1_helicase"/>
</dbReference>
<feature type="coiled-coil region" evidence="9">
    <location>
        <begin position="363"/>
        <end position="393"/>
    </location>
</feature>
<feature type="region of interest" description="Disordered" evidence="10">
    <location>
        <begin position="210"/>
        <end position="251"/>
    </location>
</feature>
<name>A0AAW0I7A5_MYOGA</name>
<evidence type="ECO:0000256" key="3">
    <source>
        <dbReference type="ARBA" id="ARBA00022763"/>
    </source>
</evidence>
<dbReference type="EC" id="3.6.4.-" evidence="8"/>
<dbReference type="GO" id="GO:0042393">
    <property type="term" value="F:histone binding"/>
    <property type="evidence" value="ECO:0007669"/>
    <property type="project" value="TreeGrafter"/>
</dbReference>
<dbReference type="InterPro" id="IPR014001">
    <property type="entry name" value="Helicase_ATP-bd"/>
</dbReference>
<proteinExistence type="inferred from homology"/>
<evidence type="ECO:0000256" key="1">
    <source>
        <dbReference type="ARBA" id="ARBA00004123"/>
    </source>
</evidence>
<evidence type="ECO:0000259" key="12">
    <source>
        <dbReference type="PROSITE" id="PS51413"/>
    </source>
</evidence>
<keyword evidence="8" id="KW-0378">Hydrolase</keyword>
<evidence type="ECO:0000256" key="8">
    <source>
        <dbReference type="RuleBase" id="RU368001"/>
    </source>
</evidence>
<protein>
    <recommendedName>
        <fullName evidence="8">Chromatin-remodeling ATPase INO80</fullName>
        <ecNumber evidence="8">3.6.4.-</ecNumber>
    </recommendedName>
</protein>
<dbReference type="Proteomes" id="UP001488838">
    <property type="component" value="Unassembled WGS sequence"/>
</dbReference>
<evidence type="ECO:0000256" key="9">
    <source>
        <dbReference type="SAM" id="Coils"/>
    </source>
</evidence>